<organism evidence="11 12">
    <name type="scientific">Staphylococcus succinus</name>
    <dbReference type="NCBI Taxonomy" id="61015"/>
    <lineage>
        <taxon>Bacteria</taxon>
        <taxon>Bacillati</taxon>
        <taxon>Bacillota</taxon>
        <taxon>Bacilli</taxon>
        <taxon>Bacillales</taxon>
        <taxon>Staphylococcaceae</taxon>
        <taxon>Staphylococcus</taxon>
    </lineage>
</organism>
<dbReference type="EMBL" id="PZFQ01000046">
    <property type="protein sequence ID" value="PTI74230.1"/>
    <property type="molecule type" value="Genomic_DNA"/>
</dbReference>
<evidence type="ECO:0000256" key="1">
    <source>
        <dbReference type="ARBA" id="ARBA00001164"/>
    </source>
</evidence>
<feature type="domain" description="N-(5'phosphoribosyl) anthranilate isomerase (PRAI)" evidence="10">
    <location>
        <begin position="4"/>
        <end position="203"/>
    </location>
</feature>
<evidence type="ECO:0000256" key="8">
    <source>
        <dbReference type="ARBA" id="ARBA00023235"/>
    </source>
</evidence>
<dbReference type="CDD" id="cd00405">
    <property type="entry name" value="PRAI"/>
    <property type="match status" value="1"/>
</dbReference>
<comment type="caution">
    <text evidence="11">The sequence shown here is derived from an EMBL/GenBank/DDBJ whole genome shotgun (WGS) entry which is preliminary data.</text>
</comment>
<dbReference type="SUPFAM" id="SSF51366">
    <property type="entry name" value="Ribulose-phoshate binding barrel"/>
    <property type="match status" value="1"/>
</dbReference>
<sequence length="210" mass="24031">MKLKYCGFRTLEDVKKAKDLNIDAMGFIHYPKSKRYVDISTIKQLTDIIPNDKEKVVIVVNPEYNTLIQLIEQTTLTTIQFHGNETLELIHDIKLYKPTIKVIKALPATDYETLVKEIDYYQDSVDQFIFDTPSSSYGGTGQTYNWEQLKPIQHIDYLIAGGINYEHIKTIEALDLSHSGYDIASGIETNNEKDSAKMQLIVEHVKGENK</sequence>
<evidence type="ECO:0000256" key="4">
    <source>
        <dbReference type="ARBA" id="ARBA00022272"/>
    </source>
</evidence>
<dbReference type="GO" id="GO:0004640">
    <property type="term" value="F:phosphoribosylanthranilate isomerase activity"/>
    <property type="evidence" value="ECO:0007669"/>
    <property type="project" value="UniProtKB-UniRule"/>
</dbReference>
<comment type="similarity">
    <text evidence="9">Belongs to the TrpF family.</text>
</comment>
<evidence type="ECO:0000256" key="9">
    <source>
        <dbReference type="HAMAP-Rule" id="MF_00135"/>
    </source>
</evidence>
<evidence type="ECO:0000313" key="11">
    <source>
        <dbReference type="EMBL" id="PTI74230.1"/>
    </source>
</evidence>
<evidence type="ECO:0000256" key="3">
    <source>
        <dbReference type="ARBA" id="ARBA00012572"/>
    </source>
</evidence>
<comment type="catalytic activity">
    <reaction evidence="1 9">
        <text>N-(5-phospho-beta-D-ribosyl)anthranilate = 1-(2-carboxyphenylamino)-1-deoxy-D-ribulose 5-phosphate</text>
        <dbReference type="Rhea" id="RHEA:21540"/>
        <dbReference type="ChEBI" id="CHEBI:18277"/>
        <dbReference type="ChEBI" id="CHEBI:58613"/>
        <dbReference type="EC" id="5.3.1.24"/>
    </reaction>
</comment>
<keyword evidence="6 9" id="KW-0822">Tryptophan biosynthesis</keyword>
<evidence type="ECO:0000256" key="5">
    <source>
        <dbReference type="ARBA" id="ARBA00022605"/>
    </source>
</evidence>
<keyword evidence="8 9" id="KW-0413">Isomerase</keyword>
<dbReference type="PANTHER" id="PTHR42894">
    <property type="entry name" value="N-(5'-PHOSPHORIBOSYL)ANTHRANILATE ISOMERASE"/>
    <property type="match status" value="1"/>
</dbReference>
<dbReference type="HAMAP" id="MF_00135">
    <property type="entry name" value="PRAI"/>
    <property type="match status" value="1"/>
</dbReference>
<keyword evidence="7 9" id="KW-0057">Aromatic amino acid biosynthesis</keyword>
<evidence type="ECO:0000259" key="10">
    <source>
        <dbReference type="Pfam" id="PF00697"/>
    </source>
</evidence>
<dbReference type="AlphaFoldDB" id="A0A9Q6MUM9"/>
<dbReference type="Proteomes" id="UP000241960">
    <property type="component" value="Unassembled WGS sequence"/>
</dbReference>
<proteinExistence type="inferred from homology"/>
<dbReference type="RefSeq" id="WP_107545337.1">
    <property type="nucleotide sequence ID" value="NZ_JAMWVB010000001.1"/>
</dbReference>
<dbReference type="NCBIfam" id="NF010563">
    <property type="entry name" value="PRK13958.1"/>
    <property type="match status" value="1"/>
</dbReference>
<dbReference type="InterPro" id="IPR044643">
    <property type="entry name" value="TrpF_fam"/>
</dbReference>
<dbReference type="Pfam" id="PF00697">
    <property type="entry name" value="PRAI"/>
    <property type="match status" value="1"/>
</dbReference>
<dbReference type="GO" id="GO:0000162">
    <property type="term" value="P:L-tryptophan biosynthetic process"/>
    <property type="evidence" value="ECO:0007669"/>
    <property type="project" value="UniProtKB-UniRule"/>
</dbReference>
<accession>A0A9Q6MUM9</accession>
<dbReference type="InterPro" id="IPR001240">
    <property type="entry name" value="PRAI_dom"/>
</dbReference>
<dbReference type="PANTHER" id="PTHR42894:SF1">
    <property type="entry name" value="N-(5'-PHOSPHORIBOSYL)ANTHRANILATE ISOMERASE"/>
    <property type="match status" value="1"/>
</dbReference>
<evidence type="ECO:0000256" key="6">
    <source>
        <dbReference type="ARBA" id="ARBA00022822"/>
    </source>
</evidence>
<keyword evidence="5 9" id="KW-0028">Amino-acid biosynthesis</keyword>
<dbReference type="EC" id="5.3.1.24" evidence="3 9"/>
<evidence type="ECO:0000256" key="2">
    <source>
        <dbReference type="ARBA" id="ARBA00004664"/>
    </source>
</evidence>
<gene>
    <name evidence="9" type="primary">trpF</name>
    <name evidence="11" type="ORF">BU058_11540</name>
</gene>
<name>A0A9Q6MUM9_9STAP</name>
<reference evidence="11 12" key="1">
    <citation type="journal article" date="2016" name="Front. Microbiol.">
        <title>Comprehensive Phylogenetic Analysis of Bovine Non-aureus Staphylococci Species Based on Whole-Genome Sequencing.</title>
        <authorList>
            <person name="Naushad S."/>
            <person name="Barkema H.W."/>
            <person name="Luby C."/>
            <person name="Condas L.A."/>
            <person name="Nobrega D.B."/>
            <person name="Carson D.A."/>
            <person name="De Buck J."/>
        </authorList>
    </citation>
    <scope>NUCLEOTIDE SEQUENCE [LARGE SCALE GENOMIC DNA]</scope>
    <source>
        <strain evidence="11 12">SNUC 1231</strain>
    </source>
</reference>
<dbReference type="InterPro" id="IPR011060">
    <property type="entry name" value="RibuloseP-bd_barrel"/>
</dbReference>
<dbReference type="Gene3D" id="3.20.20.70">
    <property type="entry name" value="Aldolase class I"/>
    <property type="match status" value="1"/>
</dbReference>
<dbReference type="InterPro" id="IPR013785">
    <property type="entry name" value="Aldolase_TIM"/>
</dbReference>
<evidence type="ECO:0000256" key="7">
    <source>
        <dbReference type="ARBA" id="ARBA00023141"/>
    </source>
</evidence>
<comment type="pathway">
    <text evidence="2 9">Amino-acid biosynthesis; L-tryptophan biosynthesis; L-tryptophan from chorismate: step 3/5.</text>
</comment>
<protein>
    <recommendedName>
        <fullName evidence="4 9">N-(5'-phosphoribosyl)anthranilate isomerase</fullName>
        <shortName evidence="9">PRAI</shortName>
        <ecNumber evidence="3 9">5.3.1.24</ecNumber>
    </recommendedName>
</protein>
<evidence type="ECO:0000313" key="12">
    <source>
        <dbReference type="Proteomes" id="UP000241960"/>
    </source>
</evidence>